<dbReference type="Proteomes" id="UP000326565">
    <property type="component" value="Unassembled WGS sequence"/>
</dbReference>
<dbReference type="OrthoDB" id="2980193at2759"/>
<proteinExistence type="predicted"/>
<protein>
    <recommendedName>
        <fullName evidence="3">Ankyrin repeat-containing domain protein</fullName>
    </recommendedName>
</protein>
<evidence type="ECO:0000313" key="2">
    <source>
        <dbReference type="Proteomes" id="UP000326565"/>
    </source>
</evidence>
<reference evidence="1 2" key="1">
    <citation type="submission" date="2019-04" db="EMBL/GenBank/DDBJ databases">
        <title>Friends and foes A comparative genomics study of 23 Aspergillus species from section Flavi.</title>
        <authorList>
            <consortium name="DOE Joint Genome Institute"/>
            <person name="Kjaerbolling I."/>
            <person name="Vesth T."/>
            <person name="Frisvad J.C."/>
            <person name="Nybo J.L."/>
            <person name="Theobald S."/>
            <person name="Kildgaard S."/>
            <person name="Isbrandt T."/>
            <person name="Kuo A."/>
            <person name="Sato A."/>
            <person name="Lyhne E.K."/>
            <person name="Kogle M.E."/>
            <person name="Wiebenga A."/>
            <person name="Kun R.S."/>
            <person name="Lubbers R.J."/>
            <person name="Makela M.R."/>
            <person name="Barry K."/>
            <person name="Chovatia M."/>
            <person name="Clum A."/>
            <person name="Daum C."/>
            <person name="Haridas S."/>
            <person name="He G."/>
            <person name="LaButti K."/>
            <person name="Lipzen A."/>
            <person name="Mondo S."/>
            <person name="Riley R."/>
            <person name="Salamov A."/>
            <person name="Simmons B.A."/>
            <person name="Magnuson J.K."/>
            <person name="Henrissat B."/>
            <person name="Mortensen U.H."/>
            <person name="Larsen T.O."/>
            <person name="Devries R.P."/>
            <person name="Grigoriev I.V."/>
            <person name="Machida M."/>
            <person name="Baker S.E."/>
            <person name="Andersen M.R."/>
        </authorList>
    </citation>
    <scope>NUCLEOTIDE SEQUENCE [LARGE SCALE GENOMIC DNA]</scope>
    <source>
        <strain evidence="1 2">CBS 151.66</strain>
    </source>
</reference>
<accession>A0A5N5X370</accession>
<dbReference type="Gene3D" id="1.25.40.20">
    <property type="entry name" value="Ankyrin repeat-containing domain"/>
    <property type="match status" value="1"/>
</dbReference>
<organism evidence="1 2">
    <name type="scientific">Aspergillus leporis</name>
    <dbReference type="NCBI Taxonomy" id="41062"/>
    <lineage>
        <taxon>Eukaryota</taxon>
        <taxon>Fungi</taxon>
        <taxon>Dikarya</taxon>
        <taxon>Ascomycota</taxon>
        <taxon>Pezizomycotina</taxon>
        <taxon>Eurotiomycetes</taxon>
        <taxon>Eurotiomycetidae</taxon>
        <taxon>Eurotiales</taxon>
        <taxon>Aspergillaceae</taxon>
        <taxon>Aspergillus</taxon>
        <taxon>Aspergillus subgen. Circumdati</taxon>
    </lineage>
</organism>
<dbReference type="SUPFAM" id="SSF48403">
    <property type="entry name" value="Ankyrin repeat"/>
    <property type="match status" value="1"/>
</dbReference>
<dbReference type="EMBL" id="ML732221">
    <property type="protein sequence ID" value="KAB8073740.1"/>
    <property type="molecule type" value="Genomic_DNA"/>
</dbReference>
<evidence type="ECO:0000313" key="1">
    <source>
        <dbReference type="EMBL" id="KAB8073740.1"/>
    </source>
</evidence>
<sequence length="304" mass="33548">MWDSDSPSPLIQAELEERRSGFPRFWIVPNVPGQRLGSFQILRTAGADESAWLVQSEFPSENDSLDIPDESKISTLSTSSPAHQVIKAGNSTTLNRLLTRNYSPNYRPPGCSYYCLTPHFPIAIALCDLDDPDSILTYETPIFDVHLLHFAAARHGPDLLTWLAGSLGDLHTAGITALGHTLLHIAALPLTANYTVARNPAVTRSIHCACTLDSKWMPHRLPSPLHMEFAFPRMTQRATIRLLLGCSDVRARDVDGNTALHYLAGTLNVCEETVAMLRGMDGGEEAWVSAENCWGFTPKQLWGE</sequence>
<keyword evidence="2" id="KW-1185">Reference proteome</keyword>
<dbReference type="AlphaFoldDB" id="A0A5N5X370"/>
<evidence type="ECO:0008006" key="3">
    <source>
        <dbReference type="Google" id="ProtNLM"/>
    </source>
</evidence>
<gene>
    <name evidence="1" type="ORF">BDV29DRAFT_191476</name>
</gene>
<name>A0A5N5X370_9EURO</name>
<dbReference type="InterPro" id="IPR036770">
    <property type="entry name" value="Ankyrin_rpt-contain_sf"/>
</dbReference>